<dbReference type="RefSeq" id="XP_033593110.1">
    <property type="nucleotide sequence ID" value="XM_033738733.1"/>
</dbReference>
<proteinExistence type="predicted"/>
<organism evidence="1 2">
    <name type="scientific">Neohortaea acidophila</name>
    <dbReference type="NCBI Taxonomy" id="245834"/>
    <lineage>
        <taxon>Eukaryota</taxon>
        <taxon>Fungi</taxon>
        <taxon>Dikarya</taxon>
        <taxon>Ascomycota</taxon>
        <taxon>Pezizomycotina</taxon>
        <taxon>Dothideomycetes</taxon>
        <taxon>Dothideomycetidae</taxon>
        <taxon>Mycosphaerellales</taxon>
        <taxon>Teratosphaeriaceae</taxon>
        <taxon>Neohortaea</taxon>
    </lineage>
</organism>
<evidence type="ECO:0000313" key="2">
    <source>
        <dbReference type="Proteomes" id="UP000799767"/>
    </source>
</evidence>
<protein>
    <submittedName>
        <fullName evidence="1">Uncharacterized protein</fullName>
    </submittedName>
</protein>
<dbReference type="EMBL" id="MU001632">
    <property type="protein sequence ID" value="KAF2486541.1"/>
    <property type="molecule type" value="Genomic_DNA"/>
</dbReference>
<dbReference type="Proteomes" id="UP000799767">
    <property type="component" value="Unassembled WGS sequence"/>
</dbReference>
<accession>A0A6A6Q3B9</accession>
<name>A0A6A6Q3B9_9PEZI</name>
<keyword evidence="2" id="KW-1185">Reference proteome</keyword>
<reference evidence="1" key="1">
    <citation type="journal article" date="2020" name="Stud. Mycol.">
        <title>101 Dothideomycetes genomes: a test case for predicting lifestyles and emergence of pathogens.</title>
        <authorList>
            <person name="Haridas S."/>
            <person name="Albert R."/>
            <person name="Binder M."/>
            <person name="Bloem J."/>
            <person name="Labutti K."/>
            <person name="Salamov A."/>
            <person name="Andreopoulos B."/>
            <person name="Baker S."/>
            <person name="Barry K."/>
            <person name="Bills G."/>
            <person name="Bluhm B."/>
            <person name="Cannon C."/>
            <person name="Castanera R."/>
            <person name="Culley D."/>
            <person name="Daum C."/>
            <person name="Ezra D."/>
            <person name="Gonzalez J."/>
            <person name="Henrissat B."/>
            <person name="Kuo A."/>
            <person name="Liang C."/>
            <person name="Lipzen A."/>
            <person name="Lutzoni F."/>
            <person name="Magnuson J."/>
            <person name="Mondo S."/>
            <person name="Nolan M."/>
            <person name="Ohm R."/>
            <person name="Pangilinan J."/>
            <person name="Park H.-J."/>
            <person name="Ramirez L."/>
            <person name="Alfaro M."/>
            <person name="Sun H."/>
            <person name="Tritt A."/>
            <person name="Yoshinaga Y."/>
            <person name="Zwiers L.-H."/>
            <person name="Turgeon B."/>
            <person name="Goodwin S."/>
            <person name="Spatafora J."/>
            <person name="Crous P."/>
            <person name="Grigoriev I."/>
        </authorList>
    </citation>
    <scope>NUCLEOTIDE SEQUENCE</scope>
    <source>
        <strain evidence="1">CBS 113389</strain>
    </source>
</reference>
<dbReference type="AlphaFoldDB" id="A0A6A6Q3B9"/>
<gene>
    <name evidence="1" type="ORF">BDY17DRAFT_81130</name>
</gene>
<dbReference type="GeneID" id="54479734"/>
<evidence type="ECO:0000313" key="1">
    <source>
        <dbReference type="EMBL" id="KAF2486541.1"/>
    </source>
</evidence>
<sequence>MLQPRVPEWPAMIANTSLLFLLPFTSSLTLSPRTVYPFLFLSISFARHLACSKAARLPPRLAAASRCTKPPASYFQRATSTRHSASARNHRCDHSSLSTCHCGLLSNCTRPTTGVGRAAIRRRPERHRGCALPYCMHERIPTDTYMSGCRH</sequence>